<protein>
    <submittedName>
        <fullName evidence="7">DUF1049 domain-containing protein</fullName>
    </submittedName>
</protein>
<dbReference type="AlphaFoldDB" id="A0A9D9DBB6"/>
<reference evidence="7" key="2">
    <citation type="journal article" date="2021" name="PeerJ">
        <title>Extensive microbial diversity within the chicken gut microbiome revealed by metagenomics and culture.</title>
        <authorList>
            <person name="Gilroy R."/>
            <person name="Ravi A."/>
            <person name="Getino M."/>
            <person name="Pursley I."/>
            <person name="Horton D.L."/>
            <person name="Alikhan N.F."/>
            <person name="Baker D."/>
            <person name="Gharbi K."/>
            <person name="Hall N."/>
            <person name="Watson M."/>
            <person name="Adriaenssens E.M."/>
            <person name="Foster-Nyarko E."/>
            <person name="Jarju S."/>
            <person name="Secka A."/>
            <person name="Antonio M."/>
            <person name="Oren A."/>
            <person name="Chaudhuri R.R."/>
            <person name="La Ragione R."/>
            <person name="Hildebrand F."/>
            <person name="Pallen M.J."/>
        </authorList>
    </citation>
    <scope>NUCLEOTIDE SEQUENCE</scope>
    <source>
        <strain evidence="7">17213</strain>
    </source>
</reference>
<keyword evidence="1" id="KW-1003">Cell membrane</keyword>
<evidence type="ECO:0000256" key="1">
    <source>
        <dbReference type="ARBA" id="ARBA00022475"/>
    </source>
</evidence>
<dbReference type="Proteomes" id="UP000823631">
    <property type="component" value="Unassembled WGS sequence"/>
</dbReference>
<sequence length="98" mass="10946">MLKFWLYILVLLVICVLGLSIGSANEALVSFDFLIVKTEMSLAMVLVVGVVFGIIIGLYISSIFCLKVWFKARSSHAQVKKLKKQEQKLQAKLEEAQG</sequence>
<evidence type="ECO:0000313" key="8">
    <source>
        <dbReference type="Proteomes" id="UP000823631"/>
    </source>
</evidence>
<evidence type="ECO:0000256" key="3">
    <source>
        <dbReference type="ARBA" id="ARBA00022989"/>
    </source>
</evidence>
<feature type="domain" description="Lipopolysaccharide assembly protein A" evidence="6">
    <location>
        <begin position="25"/>
        <end position="85"/>
    </location>
</feature>
<gene>
    <name evidence="7" type="ORF">IAB19_02475</name>
</gene>
<evidence type="ECO:0000256" key="2">
    <source>
        <dbReference type="ARBA" id="ARBA00022692"/>
    </source>
</evidence>
<evidence type="ECO:0000259" key="6">
    <source>
        <dbReference type="Pfam" id="PF06305"/>
    </source>
</evidence>
<reference evidence="7" key="1">
    <citation type="submission" date="2020-10" db="EMBL/GenBank/DDBJ databases">
        <authorList>
            <person name="Gilroy R."/>
        </authorList>
    </citation>
    <scope>NUCLEOTIDE SEQUENCE</scope>
    <source>
        <strain evidence="7">17213</strain>
    </source>
</reference>
<keyword evidence="4 5" id="KW-0472">Membrane</keyword>
<keyword evidence="2 5" id="KW-0812">Transmembrane</keyword>
<dbReference type="GO" id="GO:0005886">
    <property type="term" value="C:plasma membrane"/>
    <property type="evidence" value="ECO:0007669"/>
    <property type="project" value="InterPro"/>
</dbReference>
<proteinExistence type="predicted"/>
<dbReference type="EMBL" id="JADINH010000044">
    <property type="protein sequence ID" value="MBO8415229.1"/>
    <property type="molecule type" value="Genomic_DNA"/>
</dbReference>
<evidence type="ECO:0000256" key="5">
    <source>
        <dbReference type="SAM" id="Phobius"/>
    </source>
</evidence>
<feature type="transmembrane region" description="Helical" evidence="5">
    <location>
        <begin position="40"/>
        <end position="70"/>
    </location>
</feature>
<accession>A0A9D9DBB6</accession>
<organism evidence="7 8">
    <name type="scientific">Candidatus Avisuccinivibrio stercorigallinarum</name>
    <dbReference type="NCBI Taxonomy" id="2840704"/>
    <lineage>
        <taxon>Bacteria</taxon>
        <taxon>Pseudomonadati</taxon>
        <taxon>Pseudomonadota</taxon>
        <taxon>Gammaproteobacteria</taxon>
        <taxon>Aeromonadales</taxon>
        <taxon>Succinivibrionaceae</taxon>
        <taxon>Succinivibrionaceae incertae sedis</taxon>
        <taxon>Candidatus Avisuccinivibrio</taxon>
    </lineage>
</organism>
<keyword evidence="3 5" id="KW-1133">Transmembrane helix</keyword>
<dbReference type="InterPro" id="IPR010445">
    <property type="entry name" value="LapA_dom"/>
</dbReference>
<evidence type="ECO:0000313" key="7">
    <source>
        <dbReference type="EMBL" id="MBO8415229.1"/>
    </source>
</evidence>
<dbReference type="Pfam" id="PF06305">
    <property type="entry name" value="LapA_dom"/>
    <property type="match status" value="1"/>
</dbReference>
<name>A0A9D9DBB6_9GAMM</name>
<evidence type="ECO:0000256" key="4">
    <source>
        <dbReference type="ARBA" id="ARBA00023136"/>
    </source>
</evidence>
<comment type="caution">
    <text evidence="7">The sequence shown here is derived from an EMBL/GenBank/DDBJ whole genome shotgun (WGS) entry which is preliminary data.</text>
</comment>